<dbReference type="HOGENOM" id="CLU_815925_0_0_9"/>
<dbReference type="KEGG" id="nth:Nther_1531"/>
<gene>
    <name evidence="1" type="ordered locus">Nther_1531</name>
</gene>
<keyword evidence="2" id="KW-1185">Reference proteome</keyword>
<evidence type="ECO:0000313" key="1">
    <source>
        <dbReference type="EMBL" id="ACB85109.1"/>
    </source>
</evidence>
<name>B2A407_NATTJ</name>
<evidence type="ECO:0000313" key="2">
    <source>
        <dbReference type="Proteomes" id="UP000001683"/>
    </source>
</evidence>
<dbReference type="Proteomes" id="UP000001683">
    <property type="component" value="Chromosome"/>
</dbReference>
<accession>B2A407</accession>
<reference evidence="1 2" key="1">
    <citation type="submission" date="2008-04" db="EMBL/GenBank/DDBJ databases">
        <title>Complete sequence of chromosome of Natranaerobius thermophilus JW/NM-WN-LF.</title>
        <authorList>
            <consortium name="US DOE Joint Genome Institute"/>
            <person name="Copeland A."/>
            <person name="Lucas S."/>
            <person name="Lapidus A."/>
            <person name="Glavina del Rio T."/>
            <person name="Dalin E."/>
            <person name="Tice H."/>
            <person name="Bruce D."/>
            <person name="Goodwin L."/>
            <person name="Pitluck S."/>
            <person name="Chertkov O."/>
            <person name="Brettin T."/>
            <person name="Detter J.C."/>
            <person name="Han C."/>
            <person name="Kuske C.R."/>
            <person name="Schmutz J."/>
            <person name="Larimer F."/>
            <person name="Land M."/>
            <person name="Hauser L."/>
            <person name="Kyrpides N."/>
            <person name="Lykidis A."/>
            <person name="Mesbah N.M."/>
            <person name="Wiegel J."/>
        </authorList>
    </citation>
    <scope>NUCLEOTIDE SEQUENCE [LARGE SCALE GENOMIC DNA]</scope>
    <source>
        <strain evidence="2">ATCC BAA-1301 / DSM 18059 / JW/NM-WN-LF</strain>
    </source>
</reference>
<sequence>MNKFIRIGTILMTKSNLRSPINAKISKDNLYVIIEHEGQLISFHFNYCADAEFGKRIYVKKAYLKLEEHNRIKKNIKYKRLGYFLMWHNSCDLIKDSSCFLNDSWIKILKEIVIFMFYISVWKISKKYHLVIEVNEGQVKSVKFPKNYKCQFKELRKLEDDFYKNKQGLKKNTNIKYNKTEKNITVSDIEVAKKESFDLNYFSMDKIFREINYDLYNDFIKTLKKYEENNKIFININDFINFWFDRFLYNTTNLTINNETNFPTLTFLKAYLASYIPEYYSLNDQSLKDTTKVKKPRKSCENCRFNRICIKKYKIKRKDGCNSFEVGAAIKNDISQYDSR</sequence>
<dbReference type="InParanoid" id="B2A407"/>
<dbReference type="EMBL" id="CP001034">
    <property type="protein sequence ID" value="ACB85109.1"/>
    <property type="molecule type" value="Genomic_DNA"/>
</dbReference>
<dbReference type="RefSeq" id="WP_012447979.1">
    <property type="nucleotide sequence ID" value="NC_010718.1"/>
</dbReference>
<dbReference type="AlphaFoldDB" id="B2A407"/>
<proteinExistence type="predicted"/>
<protein>
    <submittedName>
        <fullName evidence="1">Uncharacterized protein</fullName>
    </submittedName>
</protein>
<reference evidence="1 2" key="2">
    <citation type="journal article" date="2011" name="J. Bacteriol.">
        <title>Complete genome sequence of the anaerobic, halophilic alkalithermophile Natranaerobius thermophilus JW/NM-WN-LF.</title>
        <authorList>
            <person name="Zhao B."/>
            <person name="Mesbah N.M."/>
            <person name="Dalin E."/>
            <person name="Goodwin L."/>
            <person name="Nolan M."/>
            <person name="Pitluck S."/>
            <person name="Chertkov O."/>
            <person name="Brettin T.S."/>
            <person name="Han J."/>
            <person name="Larimer F.W."/>
            <person name="Land M.L."/>
            <person name="Hauser L."/>
            <person name="Kyrpides N."/>
            <person name="Wiegel J."/>
        </authorList>
    </citation>
    <scope>NUCLEOTIDE SEQUENCE [LARGE SCALE GENOMIC DNA]</scope>
    <source>
        <strain evidence="2">ATCC BAA-1301 / DSM 18059 / JW/NM-WN-LF</strain>
    </source>
</reference>
<organism evidence="1 2">
    <name type="scientific">Natranaerobius thermophilus (strain ATCC BAA-1301 / DSM 18059 / JW/NM-WN-LF)</name>
    <dbReference type="NCBI Taxonomy" id="457570"/>
    <lineage>
        <taxon>Bacteria</taxon>
        <taxon>Bacillati</taxon>
        <taxon>Bacillota</taxon>
        <taxon>Clostridia</taxon>
        <taxon>Natranaerobiales</taxon>
        <taxon>Natranaerobiaceae</taxon>
        <taxon>Natranaerobius</taxon>
    </lineage>
</organism>